<gene>
    <name evidence="16" type="ORF">SAMN04487996_12112</name>
</gene>
<evidence type="ECO:0000259" key="15">
    <source>
        <dbReference type="Pfam" id="PF09298"/>
    </source>
</evidence>
<dbReference type="Proteomes" id="UP000198748">
    <property type="component" value="Unassembled WGS sequence"/>
</dbReference>
<dbReference type="AlphaFoldDB" id="A0A1G7VXG2"/>
<dbReference type="STRING" id="659014.SAMN04487996_12112"/>
<evidence type="ECO:0000256" key="11">
    <source>
        <dbReference type="PIRSR" id="PIRSR605959-1"/>
    </source>
</evidence>
<feature type="domain" description="Fumarylacetoacetase-like C-terminal" evidence="14">
    <location>
        <begin position="122"/>
        <end position="385"/>
    </location>
</feature>
<feature type="binding site" evidence="13">
    <location>
        <position position="228"/>
    </location>
    <ligand>
        <name>Ca(2+)</name>
        <dbReference type="ChEBI" id="CHEBI:29108"/>
    </ligand>
</feature>
<feature type="binding site" evidence="12">
    <location>
        <position position="235"/>
    </location>
    <ligand>
        <name>substrate</name>
    </ligand>
</feature>
<proteinExistence type="predicted"/>
<feature type="binding site" evidence="13">
    <location>
        <position position="252"/>
    </location>
    <ligand>
        <name>Mg(2+)</name>
        <dbReference type="ChEBI" id="CHEBI:18420"/>
    </ligand>
</feature>
<keyword evidence="10" id="KW-0585">Phenylalanine catabolism</keyword>
<feature type="binding site" evidence="12">
    <location>
        <position position="239"/>
    </location>
    <ligand>
        <name>substrate</name>
    </ligand>
</feature>
<keyword evidence="6 16" id="KW-0378">Hydrolase</keyword>
<feature type="binding site" evidence="13">
    <location>
        <position position="228"/>
    </location>
    <ligand>
        <name>Mg(2+)</name>
        <dbReference type="ChEBI" id="CHEBI:18420"/>
    </ligand>
</feature>
<dbReference type="UniPathway" id="UPA00139">
    <property type="reaction ID" value="UER00341"/>
</dbReference>
<dbReference type="EC" id="3.7.1.2" evidence="4"/>
<dbReference type="EMBL" id="FNAN01000021">
    <property type="protein sequence ID" value="SDG63560.1"/>
    <property type="molecule type" value="Genomic_DNA"/>
</dbReference>
<dbReference type="InterPro" id="IPR015377">
    <property type="entry name" value="Fumarylacetoacetase_N"/>
</dbReference>
<dbReference type="Gene3D" id="3.90.850.10">
    <property type="entry name" value="Fumarylacetoacetase-like, C-terminal domain"/>
    <property type="match status" value="1"/>
</dbReference>
<dbReference type="GO" id="GO:0006559">
    <property type="term" value="P:L-phenylalanine catabolic process"/>
    <property type="evidence" value="ECO:0007669"/>
    <property type="project" value="UniProtKB-UniPathway"/>
</dbReference>
<dbReference type="Pfam" id="PF01557">
    <property type="entry name" value="FAA_hydrolase"/>
    <property type="match status" value="1"/>
</dbReference>
<dbReference type="PANTHER" id="PTHR43069">
    <property type="entry name" value="FUMARYLACETOACETASE"/>
    <property type="match status" value="1"/>
</dbReference>
<evidence type="ECO:0000256" key="10">
    <source>
        <dbReference type="ARBA" id="ARBA00023232"/>
    </source>
</evidence>
<organism evidence="16 17">
    <name type="scientific">Dyadobacter soli</name>
    <dbReference type="NCBI Taxonomy" id="659014"/>
    <lineage>
        <taxon>Bacteria</taxon>
        <taxon>Pseudomonadati</taxon>
        <taxon>Bacteroidota</taxon>
        <taxon>Cytophagia</taxon>
        <taxon>Cytophagales</taxon>
        <taxon>Spirosomataceae</taxon>
        <taxon>Dyadobacter</taxon>
    </lineage>
</organism>
<dbReference type="PANTHER" id="PTHR43069:SF2">
    <property type="entry name" value="FUMARYLACETOACETASE"/>
    <property type="match status" value="1"/>
</dbReference>
<reference evidence="17" key="1">
    <citation type="submission" date="2016-10" db="EMBL/GenBank/DDBJ databases">
        <authorList>
            <person name="Varghese N."/>
            <person name="Submissions S."/>
        </authorList>
    </citation>
    <scope>NUCLEOTIDE SEQUENCE [LARGE SCALE GENOMIC DNA]</scope>
    <source>
        <strain evidence="17">DSM 25329</strain>
    </source>
</reference>
<dbReference type="InterPro" id="IPR011234">
    <property type="entry name" value="Fumarylacetoacetase-like_C"/>
</dbReference>
<feature type="active site" description="Proton acceptor" evidence="11">
    <location>
        <position position="130"/>
    </location>
</feature>
<feature type="binding site" evidence="13">
    <location>
        <position position="196"/>
    </location>
    <ligand>
        <name>Ca(2+)</name>
        <dbReference type="ChEBI" id="CHEBI:29108"/>
    </ligand>
</feature>
<feature type="binding site" evidence="12">
    <location>
        <position position="125"/>
    </location>
    <ligand>
        <name>substrate</name>
    </ligand>
</feature>
<keyword evidence="8 13" id="KW-0460">Magnesium</keyword>
<dbReference type="GO" id="GO:0006572">
    <property type="term" value="P:L-tyrosine catabolic process"/>
    <property type="evidence" value="ECO:0007669"/>
    <property type="project" value="UniProtKB-KW"/>
</dbReference>
<dbReference type="InterPro" id="IPR036663">
    <property type="entry name" value="Fumarylacetoacetase_C_sf"/>
</dbReference>
<dbReference type="OrthoDB" id="3766879at2"/>
<comment type="cofactor">
    <cofactor evidence="1 13">
        <name>Ca(2+)</name>
        <dbReference type="ChEBI" id="CHEBI:29108"/>
    </cofactor>
</comment>
<evidence type="ECO:0000256" key="8">
    <source>
        <dbReference type="ARBA" id="ARBA00022842"/>
    </source>
</evidence>
<comment type="cofactor">
    <cofactor evidence="2 13">
        <name>Mg(2+)</name>
        <dbReference type="ChEBI" id="CHEBI:18420"/>
    </cofactor>
</comment>
<feature type="binding site" evidence="13">
    <location>
        <position position="248"/>
    </location>
    <ligand>
        <name>Mg(2+)</name>
        <dbReference type="ChEBI" id="CHEBI:18420"/>
    </ligand>
</feature>
<dbReference type="InterPro" id="IPR036462">
    <property type="entry name" value="Fumarylacetoacetase_N_sf"/>
</dbReference>
<evidence type="ECO:0000256" key="2">
    <source>
        <dbReference type="ARBA" id="ARBA00001946"/>
    </source>
</evidence>
<dbReference type="Pfam" id="PF09298">
    <property type="entry name" value="FAA_hydrolase_N"/>
    <property type="match status" value="1"/>
</dbReference>
<keyword evidence="7 13" id="KW-0106">Calcium</keyword>
<dbReference type="NCBIfam" id="TIGR01266">
    <property type="entry name" value="fum_ac_acetase"/>
    <property type="match status" value="1"/>
</dbReference>
<dbReference type="SUPFAM" id="SSF63433">
    <property type="entry name" value="Fumarylacetoacetate hydrolase, FAH, N-terminal domain"/>
    <property type="match status" value="1"/>
</dbReference>
<keyword evidence="9" id="KW-0828">Tyrosine catabolism</keyword>
<protein>
    <recommendedName>
        <fullName evidence="4">fumarylacetoacetase</fullName>
        <ecNumber evidence="4">3.7.1.2</ecNumber>
    </recommendedName>
</protein>
<evidence type="ECO:0000313" key="16">
    <source>
        <dbReference type="EMBL" id="SDG63560.1"/>
    </source>
</evidence>
<evidence type="ECO:0000256" key="13">
    <source>
        <dbReference type="PIRSR" id="PIRSR605959-3"/>
    </source>
</evidence>
<feature type="binding site" evidence="12">
    <location>
        <position position="344"/>
    </location>
    <ligand>
        <name>substrate</name>
    </ligand>
</feature>
<name>A0A1G7VXG2_9BACT</name>
<dbReference type="GO" id="GO:1902000">
    <property type="term" value="P:homogentisate catabolic process"/>
    <property type="evidence" value="ECO:0007669"/>
    <property type="project" value="TreeGrafter"/>
</dbReference>
<feature type="binding site" evidence="13">
    <location>
        <position position="194"/>
    </location>
    <ligand>
        <name>Ca(2+)</name>
        <dbReference type="ChEBI" id="CHEBI:29108"/>
    </ligand>
</feature>
<evidence type="ECO:0000313" key="17">
    <source>
        <dbReference type="Proteomes" id="UP000198748"/>
    </source>
</evidence>
<evidence type="ECO:0000256" key="5">
    <source>
        <dbReference type="ARBA" id="ARBA00022723"/>
    </source>
</evidence>
<evidence type="ECO:0000259" key="14">
    <source>
        <dbReference type="Pfam" id="PF01557"/>
    </source>
</evidence>
<dbReference type="SUPFAM" id="SSF56529">
    <property type="entry name" value="FAH"/>
    <property type="match status" value="1"/>
</dbReference>
<evidence type="ECO:0000256" key="1">
    <source>
        <dbReference type="ARBA" id="ARBA00001913"/>
    </source>
</evidence>
<dbReference type="RefSeq" id="WP_090156531.1">
    <property type="nucleotide sequence ID" value="NZ_FNAN01000021.1"/>
</dbReference>
<evidence type="ECO:0000256" key="4">
    <source>
        <dbReference type="ARBA" id="ARBA00012094"/>
    </source>
</evidence>
<feature type="binding site" evidence="13">
    <location>
        <position position="123"/>
    </location>
    <ligand>
        <name>Ca(2+)</name>
        <dbReference type="ChEBI" id="CHEBI:29108"/>
    </ligand>
</feature>
<evidence type="ECO:0000256" key="3">
    <source>
        <dbReference type="ARBA" id="ARBA00004782"/>
    </source>
</evidence>
<feature type="binding site" evidence="12">
    <location>
        <position position="139"/>
    </location>
    <ligand>
        <name>substrate</name>
    </ligand>
</feature>
<dbReference type="InterPro" id="IPR005959">
    <property type="entry name" value="Fumarylacetoacetase"/>
</dbReference>
<evidence type="ECO:0000256" key="6">
    <source>
        <dbReference type="ARBA" id="ARBA00022801"/>
    </source>
</evidence>
<dbReference type="Gene3D" id="2.30.30.230">
    <property type="entry name" value="Fumarylacetoacetase, N-terminal domain"/>
    <property type="match status" value="1"/>
</dbReference>
<feature type="domain" description="Fumarylacetoacetase N-terminal" evidence="15">
    <location>
        <begin position="17"/>
        <end position="115"/>
    </location>
</feature>
<keyword evidence="17" id="KW-1185">Reference proteome</keyword>
<accession>A0A1G7VXG2</accession>
<evidence type="ECO:0000256" key="9">
    <source>
        <dbReference type="ARBA" id="ARBA00022878"/>
    </source>
</evidence>
<sequence>MLQSWLPVPSDSDFSIHNLPFGIFSDERPARAGLAIGEWVVDLAAAYALNMFPHYPEAGSAFRKPVLNDLIALGRGFSEYVRKIVQAALCDRESALNQFSDHLLVPLKSVQMHMPLKVGNYTDFYSSEEHAFSVGQMFRPENPLFPNWKHLPVAYHGRASSIVVSGTPVPRPWGQTGQPGGVPAFKPTNALDYELELAFVIGKDSAIGRPVAVAEAEDYIFGLLLFNDWSARDIQRWEYQPLGPFTSKNFASSVSPWIVTWEALQHFRVPAPPQEPEPLPYLAHSPRQNFDLSLSVSIKPNNGEEFLVCKTHSRNIYWTAAQQIAHHTVTGCNLQPGDLLATGTISGREINQKGCLLEATLNGTQPVMLKNGVERRFLEDHDEVIMRGFGQKGDIRVGFGGLRGQVLPALHSFP</sequence>
<evidence type="ECO:0000256" key="7">
    <source>
        <dbReference type="ARBA" id="ARBA00022837"/>
    </source>
</evidence>
<dbReference type="GO" id="GO:0004334">
    <property type="term" value="F:fumarylacetoacetase activity"/>
    <property type="evidence" value="ECO:0007669"/>
    <property type="project" value="UniProtKB-EC"/>
</dbReference>
<keyword evidence="5 13" id="KW-0479">Metal-binding</keyword>
<comment type="pathway">
    <text evidence="3">Amino-acid degradation; L-phenylalanine degradation; acetoacetate and fumarate from L-phenylalanine: step 6/6.</text>
</comment>
<evidence type="ECO:0000256" key="12">
    <source>
        <dbReference type="PIRSR" id="PIRSR605959-2"/>
    </source>
</evidence>
<dbReference type="GO" id="GO:0046872">
    <property type="term" value="F:metal ion binding"/>
    <property type="evidence" value="ECO:0007669"/>
    <property type="project" value="UniProtKB-KW"/>
</dbReference>